<sequence>MISARLLFVLGVLALGHPCTGKAVTVRTLVGEIMGSTEHVAVDGRPYQISRFLSIPFAESTGGQNRFRKPIPKAPFTDVFNATQKPMGCYQASLGSAASYGKYVNFTEDCLTLNIYVPHTFGSNASLPVMVWIYGGGFVEGATAIYPGEGIATLGEVILVTVNYRVGMFGFIRSASGDLTGNQGLWDQHLAIKWVHKNIAAFTGNPNDVTLFGESAGAASAVYQALYAGNKGLFRRVIAQSGSAISYWAIHNGPNAEAFIQKKGCGGSPDPAGCLRALEPAMIMDQDTLPMRPIVDNDFLVADPKSIMFGNDPKTAAARNFFASLDFLTGFNEFEGALYLFNVWPSYLSYTNMDSLTVTREQFSKVVVPVTVSAARPSANNATAEVLGRLLDFMYTNWSRPDDSVLLRDALVELTSDSAFFEPAISTVHVHATFGGARTFLYRFSVTPTTHVFKTPSWIEGPNHSDEIQYVFGHPLYRASVSTGNYTPQERHVALAAVTMWTNFAKTGYNYEVAKYYINDLQCDPSKPTTVPWYTNTTWPEYDVTSQAYMQFSGNGAT</sequence>
<evidence type="ECO:0000256" key="2">
    <source>
        <dbReference type="ARBA" id="ARBA00022729"/>
    </source>
</evidence>
<dbReference type="InterPro" id="IPR002018">
    <property type="entry name" value="CarbesteraseB"/>
</dbReference>
<comment type="similarity">
    <text evidence="1">Belongs to the type-B carboxylesterase/lipase family.</text>
</comment>
<feature type="non-terminal residue" evidence="5">
    <location>
        <position position="1"/>
    </location>
</feature>
<reference evidence="5" key="1">
    <citation type="submission" date="2022-11" db="EMBL/GenBank/DDBJ databases">
        <title>Centuries of genome instability and evolution in soft-shell clam transmissible cancer (bioRxiv).</title>
        <authorList>
            <person name="Hart S.F.M."/>
            <person name="Yonemitsu M.A."/>
            <person name="Giersch R.M."/>
            <person name="Beal B.F."/>
            <person name="Arriagada G."/>
            <person name="Davis B.W."/>
            <person name="Ostrander E.A."/>
            <person name="Goff S.P."/>
            <person name="Metzger M.J."/>
        </authorList>
    </citation>
    <scope>NUCLEOTIDE SEQUENCE</scope>
    <source>
        <strain evidence="5">MELC-2E11</strain>
        <tissue evidence="5">Siphon/mantle</tissue>
    </source>
</reference>
<name>A0ABY7ECV1_MYAAR</name>
<keyword evidence="2 3" id="KW-0732">Signal</keyword>
<gene>
    <name evidence="5" type="ORF">MAR_016823</name>
</gene>
<feature type="signal peptide" evidence="3">
    <location>
        <begin position="1"/>
        <end position="21"/>
    </location>
</feature>
<evidence type="ECO:0000313" key="6">
    <source>
        <dbReference type="Proteomes" id="UP001164746"/>
    </source>
</evidence>
<evidence type="ECO:0000259" key="4">
    <source>
        <dbReference type="Pfam" id="PF00135"/>
    </source>
</evidence>
<dbReference type="SUPFAM" id="SSF53474">
    <property type="entry name" value="alpha/beta-Hydrolases"/>
    <property type="match status" value="1"/>
</dbReference>
<accession>A0ABY7ECV1</accession>
<dbReference type="Pfam" id="PF00135">
    <property type="entry name" value="COesterase"/>
    <property type="match status" value="1"/>
</dbReference>
<feature type="domain" description="Carboxylesterase type B" evidence="4">
    <location>
        <begin position="25"/>
        <end position="553"/>
    </location>
</feature>
<evidence type="ECO:0000313" key="5">
    <source>
        <dbReference type="EMBL" id="WAR06865.1"/>
    </source>
</evidence>
<dbReference type="PROSITE" id="PS00941">
    <property type="entry name" value="CARBOXYLESTERASE_B_2"/>
    <property type="match status" value="1"/>
</dbReference>
<evidence type="ECO:0000256" key="1">
    <source>
        <dbReference type="ARBA" id="ARBA00005964"/>
    </source>
</evidence>
<dbReference type="InterPro" id="IPR019819">
    <property type="entry name" value="Carboxylesterase_B_CS"/>
</dbReference>
<protein>
    <submittedName>
        <fullName evidence="5">CEL-like protein</fullName>
    </submittedName>
</protein>
<dbReference type="Proteomes" id="UP001164746">
    <property type="component" value="Chromosome 6"/>
</dbReference>
<evidence type="ECO:0000256" key="3">
    <source>
        <dbReference type="SAM" id="SignalP"/>
    </source>
</evidence>
<proteinExistence type="inferred from homology"/>
<feature type="chain" id="PRO_5047548755" evidence="3">
    <location>
        <begin position="22"/>
        <end position="558"/>
    </location>
</feature>
<dbReference type="PANTHER" id="PTHR43903">
    <property type="entry name" value="NEUROLIGIN"/>
    <property type="match status" value="1"/>
</dbReference>
<dbReference type="Gene3D" id="3.40.50.1820">
    <property type="entry name" value="alpha/beta hydrolase"/>
    <property type="match status" value="1"/>
</dbReference>
<organism evidence="5 6">
    <name type="scientific">Mya arenaria</name>
    <name type="common">Soft-shell clam</name>
    <dbReference type="NCBI Taxonomy" id="6604"/>
    <lineage>
        <taxon>Eukaryota</taxon>
        <taxon>Metazoa</taxon>
        <taxon>Spiralia</taxon>
        <taxon>Lophotrochozoa</taxon>
        <taxon>Mollusca</taxon>
        <taxon>Bivalvia</taxon>
        <taxon>Autobranchia</taxon>
        <taxon>Heteroconchia</taxon>
        <taxon>Euheterodonta</taxon>
        <taxon>Imparidentia</taxon>
        <taxon>Neoheterodontei</taxon>
        <taxon>Myida</taxon>
        <taxon>Myoidea</taxon>
        <taxon>Myidae</taxon>
        <taxon>Mya</taxon>
    </lineage>
</organism>
<keyword evidence="6" id="KW-1185">Reference proteome</keyword>
<dbReference type="InterPro" id="IPR029058">
    <property type="entry name" value="AB_hydrolase_fold"/>
</dbReference>
<dbReference type="EMBL" id="CP111017">
    <property type="protein sequence ID" value="WAR06865.1"/>
    <property type="molecule type" value="Genomic_DNA"/>
</dbReference>
<dbReference type="InterPro" id="IPR051093">
    <property type="entry name" value="Neuroligin/BSAL"/>
</dbReference>